<evidence type="ECO:0000256" key="1">
    <source>
        <dbReference type="SAM" id="MobiDB-lite"/>
    </source>
</evidence>
<feature type="compositionally biased region" description="Polar residues" evidence="1">
    <location>
        <begin position="30"/>
        <end position="45"/>
    </location>
</feature>
<proteinExistence type="predicted"/>
<dbReference type="Proteomes" id="UP000198500">
    <property type="component" value="Unassembled WGS sequence"/>
</dbReference>
<evidence type="ECO:0000313" key="3">
    <source>
        <dbReference type="Proteomes" id="UP000198500"/>
    </source>
</evidence>
<feature type="region of interest" description="Disordered" evidence="1">
    <location>
        <begin position="26"/>
        <end position="45"/>
    </location>
</feature>
<dbReference type="OrthoDB" id="6236672at2"/>
<keyword evidence="3" id="KW-1185">Reference proteome</keyword>
<name>A0A1H3GE99_9GAMM</name>
<gene>
    <name evidence="2" type="ORF">SAMN05443545_10989</name>
</gene>
<dbReference type="STRING" id="574349.SAMN05443545_10989"/>
<dbReference type="AlphaFoldDB" id="A0A1H3GE99"/>
<protein>
    <submittedName>
        <fullName evidence="2">Uncharacterized protein</fullName>
    </submittedName>
</protein>
<dbReference type="RefSeq" id="WP_092571741.1">
    <property type="nucleotide sequence ID" value="NZ_BMXH01000007.1"/>
</dbReference>
<accession>A0A1H3GE99</accession>
<sequence length="171" mass="18928">MMDETANAQGARGDQAAGLRRWANEKPDQTMASSQSNTATAPSPTTLMVVGMPTTSAAQSRRVSEVLQTWHEDGHRWIGNPAAWRIVPLAAESRHLPVLAQQQPRWALWVEEGPDGFRLAYRTLKQVYANHGPKRLLVLHPGFSSPRGLLNNLRDAAESFLGIELLILFKP</sequence>
<reference evidence="2 3" key="1">
    <citation type="submission" date="2016-10" db="EMBL/GenBank/DDBJ databases">
        <authorList>
            <person name="de Groot N.N."/>
        </authorList>
    </citation>
    <scope>NUCLEOTIDE SEQUENCE [LARGE SCALE GENOMIC DNA]</scope>
    <source>
        <strain evidence="2 3">DSM 19219</strain>
    </source>
</reference>
<organism evidence="2 3">
    <name type="scientific">Aidingimonas halophila</name>
    <dbReference type="NCBI Taxonomy" id="574349"/>
    <lineage>
        <taxon>Bacteria</taxon>
        <taxon>Pseudomonadati</taxon>
        <taxon>Pseudomonadota</taxon>
        <taxon>Gammaproteobacteria</taxon>
        <taxon>Oceanospirillales</taxon>
        <taxon>Halomonadaceae</taxon>
        <taxon>Aidingimonas</taxon>
    </lineage>
</organism>
<evidence type="ECO:0000313" key="2">
    <source>
        <dbReference type="EMBL" id="SDY01682.1"/>
    </source>
</evidence>
<dbReference type="EMBL" id="FNNI01000009">
    <property type="protein sequence ID" value="SDY01682.1"/>
    <property type="molecule type" value="Genomic_DNA"/>
</dbReference>